<gene>
    <name evidence="1" type="ORF">HMPREF9088_2041</name>
</gene>
<dbReference type="STRING" id="888064.HMPREF9088_2041"/>
<accession>E6LI51</accession>
<protein>
    <submittedName>
        <fullName evidence="1">Uncharacterized protein</fullName>
    </submittedName>
</protein>
<comment type="caution">
    <text evidence="1">The sequence shown here is derived from an EMBL/GenBank/DDBJ whole genome shotgun (WGS) entry which is preliminary data.</text>
</comment>
<dbReference type="EMBL" id="AEPV01000079">
    <property type="protein sequence ID" value="EFU73113.1"/>
    <property type="molecule type" value="Genomic_DNA"/>
</dbReference>
<proteinExistence type="predicted"/>
<dbReference type="HOGENOM" id="CLU_3233311_0_0_9"/>
<reference evidence="1 2" key="1">
    <citation type="submission" date="2010-12" db="EMBL/GenBank/DDBJ databases">
        <authorList>
            <person name="Muzny D."/>
            <person name="Qin X."/>
            <person name="Deng J."/>
            <person name="Jiang H."/>
            <person name="Liu Y."/>
            <person name="Qu J."/>
            <person name="Song X.-Z."/>
            <person name="Zhang L."/>
            <person name="Thornton R."/>
            <person name="Coyle M."/>
            <person name="Francisco L."/>
            <person name="Jackson L."/>
            <person name="Javaid M."/>
            <person name="Korchina V."/>
            <person name="Kovar C."/>
            <person name="Mata R."/>
            <person name="Mathew T."/>
            <person name="Ngo R."/>
            <person name="Nguyen L."/>
            <person name="Nguyen N."/>
            <person name="Okwuonu G."/>
            <person name="Ongeri F."/>
            <person name="Pham C."/>
            <person name="Simmons D."/>
            <person name="Wilczek-Boney K."/>
            <person name="Hale W."/>
            <person name="Jakkamsetti A."/>
            <person name="Pham P."/>
            <person name="Ruth R."/>
            <person name="San Lucas F."/>
            <person name="Warren J."/>
            <person name="Zhang J."/>
            <person name="Zhao Z."/>
            <person name="Zhou C."/>
            <person name="Zhu D."/>
            <person name="Lee S."/>
            <person name="Bess C."/>
            <person name="Blankenburg K."/>
            <person name="Forbes L."/>
            <person name="Fu Q."/>
            <person name="Gubbala S."/>
            <person name="Hirani K."/>
            <person name="Jayaseelan J.C."/>
            <person name="Lara F."/>
            <person name="Munidasa M."/>
            <person name="Palculict T."/>
            <person name="Patil S."/>
            <person name="Pu L.-L."/>
            <person name="Saada N."/>
            <person name="Tang L."/>
            <person name="Weissenberger G."/>
            <person name="Zhu Y."/>
            <person name="Hemphill L."/>
            <person name="Shang Y."/>
            <person name="Youmans B."/>
            <person name="Ayvaz T."/>
            <person name="Ross M."/>
            <person name="Santibanez J."/>
            <person name="Aqrawi P."/>
            <person name="Gross S."/>
            <person name="Joshi V."/>
            <person name="Fowler G."/>
            <person name="Nazareth L."/>
            <person name="Reid J."/>
            <person name="Worley K."/>
            <person name="Petrosino J."/>
            <person name="Highlander S."/>
            <person name="Gibbs R."/>
        </authorList>
    </citation>
    <scope>NUCLEOTIDE SEQUENCE [LARGE SCALE GENOMIC DNA]</scope>
    <source>
        <strain evidence="2">DSM 15952 / CCUG 50447 / LMG 22039 / TP 1.5</strain>
    </source>
</reference>
<keyword evidence="2" id="KW-1185">Reference proteome</keyword>
<dbReference type="Proteomes" id="UP000010296">
    <property type="component" value="Unassembled WGS sequence"/>
</dbReference>
<dbReference type="AlphaFoldDB" id="E6LI51"/>
<evidence type="ECO:0000313" key="1">
    <source>
        <dbReference type="EMBL" id="EFU73113.1"/>
    </source>
</evidence>
<name>E6LI51_ENTI1</name>
<sequence>MILILFYSILILTENFNNFLSIFSQIDKITNKKFIFYGINQWN</sequence>
<organism evidence="1 2">
    <name type="scientific">Enterococcus italicus (strain DSM 15952 / CCUG 50447 / LMG 22039 / TP 1.5)</name>
    <dbReference type="NCBI Taxonomy" id="888064"/>
    <lineage>
        <taxon>Bacteria</taxon>
        <taxon>Bacillati</taxon>
        <taxon>Bacillota</taxon>
        <taxon>Bacilli</taxon>
        <taxon>Lactobacillales</taxon>
        <taxon>Enterococcaceae</taxon>
        <taxon>Enterococcus</taxon>
    </lineage>
</organism>
<evidence type="ECO:0000313" key="2">
    <source>
        <dbReference type="Proteomes" id="UP000010296"/>
    </source>
</evidence>